<protein>
    <submittedName>
        <fullName evidence="1">Uncharacterized protein</fullName>
    </submittedName>
</protein>
<sequence>MSASCDTAISQSQSRRLELRRVSAVILAPVPQTYKLGPVVGLSRLSARIRLCRHLGGVLDLWAFAQPSSKRPPELWPFDHLDEGVQVLEMEKYEQRTIPKFSTSLNGYSVFF</sequence>
<dbReference type="Proteomes" id="UP000095009">
    <property type="component" value="Unassembled WGS sequence"/>
</dbReference>
<keyword evidence="2" id="KW-1185">Reference proteome</keyword>
<evidence type="ECO:0000313" key="1">
    <source>
        <dbReference type="EMBL" id="ODQ65702.1"/>
    </source>
</evidence>
<reference evidence="1 2" key="1">
    <citation type="journal article" date="2016" name="Proc. Natl. Acad. Sci. U.S.A.">
        <title>Comparative genomics of biotechnologically important yeasts.</title>
        <authorList>
            <person name="Riley R."/>
            <person name="Haridas S."/>
            <person name="Wolfe K.H."/>
            <person name="Lopes M.R."/>
            <person name="Hittinger C.T."/>
            <person name="Goeker M."/>
            <person name="Salamov A.A."/>
            <person name="Wisecaver J.H."/>
            <person name="Long T.M."/>
            <person name="Calvey C.H."/>
            <person name="Aerts A.L."/>
            <person name="Barry K.W."/>
            <person name="Choi C."/>
            <person name="Clum A."/>
            <person name="Coughlan A.Y."/>
            <person name="Deshpande S."/>
            <person name="Douglass A.P."/>
            <person name="Hanson S.J."/>
            <person name="Klenk H.-P."/>
            <person name="LaButti K.M."/>
            <person name="Lapidus A."/>
            <person name="Lindquist E.A."/>
            <person name="Lipzen A.M."/>
            <person name="Meier-Kolthoff J.P."/>
            <person name="Ohm R.A."/>
            <person name="Otillar R.P."/>
            <person name="Pangilinan J.L."/>
            <person name="Peng Y."/>
            <person name="Rokas A."/>
            <person name="Rosa C.A."/>
            <person name="Scheuner C."/>
            <person name="Sibirny A.A."/>
            <person name="Slot J.C."/>
            <person name="Stielow J.B."/>
            <person name="Sun H."/>
            <person name="Kurtzman C.P."/>
            <person name="Blackwell M."/>
            <person name="Grigoriev I.V."/>
            <person name="Jeffries T.W."/>
        </authorList>
    </citation>
    <scope>NUCLEOTIDE SEQUENCE [LARGE SCALE GENOMIC DNA]</scope>
    <source>
        <strain evidence="1 2">DSM 6958</strain>
    </source>
</reference>
<evidence type="ECO:0000313" key="2">
    <source>
        <dbReference type="Proteomes" id="UP000095009"/>
    </source>
</evidence>
<gene>
    <name evidence="1" type="ORF">NADFUDRAFT_50987</name>
</gene>
<accession>A0A1E3PL76</accession>
<dbReference type="EMBL" id="KV454409">
    <property type="protein sequence ID" value="ODQ65702.1"/>
    <property type="molecule type" value="Genomic_DNA"/>
</dbReference>
<dbReference type="AlphaFoldDB" id="A0A1E3PL76"/>
<name>A0A1E3PL76_9ASCO</name>
<proteinExistence type="predicted"/>
<organism evidence="1 2">
    <name type="scientific">Nadsonia fulvescens var. elongata DSM 6958</name>
    <dbReference type="NCBI Taxonomy" id="857566"/>
    <lineage>
        <taxon>Eukaryota</taxon>
        <taxon>Fungi</taxon>
        <taxon>Dikarya</taxon>
        <taxon>Ascomycota</taxon>
        <taxon>Saccharomycotina</taxon>
        <taxon>Dipodascomycetes</taxon>
        <taxon>Dipodascales</taxon>
        <taxon>Dipodascales incertae sedis</taxon>
        <taxon>Nadsonia</taxon>
    </lineage>
</organism>